<keyword evidence="5 12" id="KW-0479">Metal-binding</keyword>
<evidence type="ECO:0000256" key="3">
    <source>
        <dbReference type="ARBA" id="ARBA00007757"/>
    </source>
</evidence>
<dbReference type="Pfam" id="PF04209">
    <property type="entry name" value="HgmA_C"/>
    <property type="match status" value="1"/>
</dbReference>
<dbReference type="GO" id="GO:0006559">
    <property type="term" value="P:L-phenylalanine catabolic process"/>
    <property type="evidence" value="ECO:0007669"/>
    <property type="project" value="UniProtKB-UniPathway"/>
</dbReference>
<evidence type="ECO:0000313" key="16">
    <source>
        <dbReference type="EMBL" id="GHP07841.1"/>
    </source>
</evidence>
<dbReference type="CDD" id="cd07000">
    <property type="entry name" value="cupin_HGO_N"/>
    <property type="match status" value="1"/>
</dbReference>
<dbReference type="FunFam" id="2.60.120.10:FF:000034">
    <property type="entry name" value="Homogentisate 1,2-dioxygenase"/>
    <property type="match status" value="1"/>
</dbReference>
<proteinExistence type="inferred from homology"/>
<feature type="domain" description="Homogentisate 1,2-dioxygenase C-terminal" evidence="14">
    <location>
        <begin position="411"/>
        <end position="558"/>
    </location>
</feature>
<evidence type="ECO:0000256" key="1">
    <source>
        <dbReference type="ARBA" id="ARBA00001962"/>
    </source>
</evidence>
<feature type="active site" description="Proton acceptor" evidence="11">
    <location>
        <position position="422"/>
    </location>
</feature>
<dbReference type="UniPathway" id="UPA00139">
    <property type="reaction ID" value="UER00339"/>
</dbReference>
<feature type="compositionally biased region" description="Low complexity" evidence="13">
    <location>
        <begin position="293"/>
        <end position="305"/>
    </location>
</feature>
<dbReference type="GO" id="GO:0006572">
    <property type="term" value="P:L-tyrosine catabolic process"/>
    <property type="evidence" value="ECO:0007669"/>
    <property type="project" value="UniProtKB-KW"/>
</dbReference>
<evidence type="ECO:0000313" key="17">
    <source>
        <dbReference type="Proteomes" id="UP000660262"/>
    </source>
</evidence>
<feature type="binding site" evidence="12">
    <location>
        <position position="465"/>
    </location>
    <ligand>
        <name>Fe cation</name>
        <dbReference type="ChEBI" id="CHEBI:24875"/>
    </ligand>
</feature>
<accession>A0A830HQW7</accession>
<dbReference type="InterPro" id="IPR005708">
    <property type="entry name" value="Homogentis_dOase"/>
</dbReference>
<sequence length="567" mass="61645">MSGSNVAPAAPAPPSSLDLGGDPGSVKTHPNLNPNPNPLKRSKLHHEGGDVLLHSRPSSSVSPNICFPMTSGVAPGEHVTSEALAGALPRQGLNPHHCPYQLYAEQLSGTAFTAPRAQNRRTWLYRARPCVATSTSFAPATRKFAPTEVLAHFSHDNATAIPNAMRWKPRTLEQTRTTQTFLTSLKTVCGSGSAETRSGFAIHTYAADTNMDSVALCNADGEMLVVPQEGTLYVRTEMGRLAVPPGFCCVLPRGVRFSVDLSDELWPKAACASVAAAFLPQEHEGGGSDDDNNNNNNNKATTTTAAKRHKPEANGQHKTPDNNPFIRGYILESFSGHFQLPDLGVLGANALAHPRDFEVPAAAFEGARVPGEHFLIQKFLGSFHVAKLPSSPFDVAAYHGNVYPYRYDLRSFCPMVNARYDHADPSVHTALTVPNLLDFVVFAPRWLVAEQTFRPPYFHRNVSSEYMGLIYGMYEAKQSGGFQPGGASLHVCMTPHGPDAEACKAELNRETTKHDTPQRLDGALAFMFESASIPRVTPWSVDAVERDVDYESCWRDIPVSFDGPETL</sequence>
<dbReference type="GO" id="GO:0004411">
    <property type="term" value="F:homogentisate 1,2-dioxygenase activity"/>
    <property type="evidence" value="ECO:0007669"/>
    <property type="project" value="UniProtKB-EC"/>
</dbReference>
<comment type="pathway">
    <text evidence="2">Amino-acid degradation; L-phenylalanine degradation; acetoacetate and fumarate from L-phenylalanine: step 4/6.</text>
</comment>
<dbReference type="AlphaFoldDB" id="A0A830HQW7"/>
<evidence type="ECO:0000256" key="12">
    <source>
        <dbReference type="PIRSR" id="PIRSR605708-2"/>
    </source>
</evidence>
<dbReference type="GO" id="GO:0005737">
    <property type="term" value="C:cytoplasm"/>
    <property type="evidence" value="ECO:0007669"/>
    <property type="project" value="TreeGrafter"/>
</dbReference>
<dbReference type="InterPro" id="IPR046452">
    <property type="entry name" value="HgmA_N"/>
</dbReference>
<feature type="binding site" evidence="12">
    <location>
        <position position="496"/>
    </location>
    <ligand>
        <name>Fe cation</name>
        <dbReference type="ChEBI" id="CHEBI:24875"/>
    </ligand>
</feature>
<dbReference type="InterPro" id="IPR014710">
    <property type="entry name" value="RmlC-like_jellyroll"/>
</dbReference>
<evidence type="ECO:0000256" key="10">
    <source>
        <dbReference type="ARBA" id="ARBA00023232"/>
    </source>
</evidence>
<keyword evidence="9 12" id="KW-0408">Iron</keyword>
<dbReference type="Gene3D" id="2.60.120.10">
    <property type="entry name" value="Jelly Rolls"/>
    <property type="match status" value="1"/>
</dbReference>
<dbReference type="GO" id="GO:0046872">
    <property type="term" value="F:metal ion binding"/>
    <property type="evidence" value="ECO:0007669"/>
    <property type="project" value="UniProtKB-KW"/>
</dbReference>
<evidence type="ECO:0000256" key="7">
    <source>
        <dbReference type="ARBA" id="ARBA00022964"/>
    </source>
</evidence>
<evidence type="ECO:0000256" key="9">
    <source>
        <dbReference type="ARBA" id="ARBA00023004"/>
    </source>
</evidence>
<feature type="domain" description="Homogentisate 1,2-dioxygenase N-terminal" evidence="15">
    <location>
        <begin position="326"/>
        <end position="409"/>
    </location>
</feature>
<feature type="binding site" evidence="12">
    <location>
        <position position="496"/>
    </location>
    <ligand>
        <name>homogentisate</name>
        <dbReference type="ChEBI" id="CHEBI:16169"/>
    </ligand>
</feature>
<keyword evidence="10" id="KW-0585">Phenylalanine catabolism</keyword>
<evidence type="ECO:0000259" key="15">
    <source>
        <dbReference type="Pfam" id="PF20510"/>
    </source>
</evidence>
<evidence type="ECO:0000259" key="14">
    <source>
        <dbReference type="Pfam" id="PF04209"/>
    </source>
</evidence>
<feature type="binding site" evidence="12">
    <location>
        <position position="474"/>
    </location>
    <ligand>
        <name>homogentisate</name>
        <dbReference type="ChEBI" id="CHEBI:16169"/>
    </ligand>
</feature>
<dbReference type="InterPro" id="IPR046451">
    <property type="entry name" value="HgmA_C"/>
</dbReference>
<dbReference type="SUPFAM" id="SSF51182">
    <property type="entry name" value="RmlC-like cupins"/>
    <property type="match status" value="2"/>
</dbReference>
<keyword evidence="6" id="KW-0828">Tyrosine catabolism</keyword>
<comment type="cofactor">
    <cofactor evidence="1 12">
        <name>Fe cation</name>
        <dbReference type="ChEBI" id="CHEBI:24875"/>
    </cofactor>
</comment>
<dbReference type="Proteomes" id="UP000660262">
    <property type="component" value="Unassembled WGS sequence"/>
</dbReference>
<keyword evidence="17" id="KW-1185">Reference proteome</keyword>
<evidence type="ECO:0000256" key="4">
    <source>
        <dbReference type="ARBA" id="ARBA00013127"/>
    </source>
</evidence>
<feature type="region of interest" description="Disordered" evidence="13">
    <location>
        <begin position="282"/>
        <end position="322"/>
    </location>
</feature>
<dbReference type="EMBL" id="BNJQ01000018">
    <property type="protein sequence ID" value="GHP07841.1"/>
    <property type="molecule type" value="Genomic_DNA"/>
</dbReference>
<feature type="binding site" evidence="12">
    <location>
        <position position="459"/>
    </location>
    <ligand>
        <name>Fe cation</name>
        <dbReference type="ChEBI" id="CHEBI:24875"/>
    </ligand>
</feature>
<dbReference type="EC" id="1.13.11.5" evidence="4"/>
<dbReference type="InterPro" id="IPR011051">
    <property type="entry name" value="RmlC_Cupin_sf"/>
</dbReference>
<feature type="region of interest" description="Disordered" evidence="13">
    <location>
        <begin position="1"/>
        <end position="44"/>
    </location>
</feature>
<keyword evidence="8" id="KW-0560">Oxidoreductase</keyword>
<comment type="similarity">
    <text evidence="3">Belongs to the homogentisate dioxygenase family.</text>
</comment>
<organism evidence="16 17">
    <name type="scientific">Pycnococcus provasolii</name>
    <dbReference type="NCBI Taxonomy" id="41880"/>
    <lineage>
        <taxon>Eukaryota</taxon>
        <taxon>Viridiplantae</taxon>
        <taxon>Chlorophyta</taxon>
        <taxon>Pseudoscourfieldiophyceae</taxon>
        <taxon>Pseudoscourfieldiales</taxon>
        <taxon>Pycnococcaceae</taxon>
        <taxon>Pycnococcus</taxon>
    </lineage>
</organism>
<feature type="domain" description="Homogentisate 1,2-dioxygenase N-terminal" evidence="15">
    <location>
        <begin position="76"/>
        <end position="266"/>
    </location>
</feature>
<dbReference type="OrthoDB" id="1689029at2759"/>
<evidence type="ECO:0000256" key="6">
    <source>
        <dbReference type="ARBA" id="ARBA00022878"/>
    </source>
</evidence>
<evidence type="ECO:0000256" key="5">
    <source>
        <dbReference type="ARBA" id="ARBA00022723"/>
    </source>
</evidence>
<reference evidence="16" key="1">
    <citation type="submission" date="2020-10" db="EMBL/GenBank/DDBJ databases">
        <title>Unveiling of a novel bifunctional photoreceptor, Dualchrome1, isolated from a cosmopolitan green alga.</title>
        <authorList>
            <person name="Suzuki S."/>
            <person name="Kawachi M."/>
        </authorList>
    </citation>
    <scope>NUCLEOTIDE SEQUENCE</scope>
    <source>
        <strain evidence="16">NIES 2893</strain>
    </source>
</reference>
<comment type="caution">
    <text evidence="16">The sequence shown here is derived from an EMBL/GenBank/DDBJ whole genome shotgun (WGS) entry which is preliminary data.</text>
</comment>
<protein>
    <recommendedName>
        <fullName evidence="4">homogentisate 1,2-dioxygenase</fullName>
        <ecNumber evidence="4">1.13.11.5</ecNumber>
    </recommendedName>
</protein>
<keyword evidence="7" id="KW-0223">Dioxygenase</keyword>
<evidence type="ECO:0000256" key="13">
    <source>
        <dbReference type="SAM" id="MobiDB-lite"/>
    </source>
</evidence>
<dbReference type="PANTHER" id="PTHR11056:SF0">
    <property type="entry name" value="HOMOGENTISATE 1,2-DIOXYGENASE"/>
    <property type="match status" value="1"/>
</dbReference>
<gene>
    <name evidence="16" type="ORF">PPROV_000658300</name>
</gene>
<name>A0A830HQW7_9CHLO</name>
<dbReference type="Pfam" id="PF20510">
    <property type="entry name" value="HgmA_N"/>
    <property type="match status" value="2"/>
</dbReference>
<dbReference type="PANTHER" id="PTHR11056">
    <property type="entry name" value="HOMOGENTISATE 1,2-DIOXYGENASE"/>
    <property type="match status" value="1"/>
</dbReference>
<evidence type="ECO:0000256" key="11">
    <source>
        <dbReference type="PIRSR" id="PIRSR605708-1"/>
    </source>
</evidence>
<evidence type="ECO:0000256" key="8">
    <source>
        <dbReference type="ARBA" id="ARBA00023002"/>
    </source>
</evidence>
<evidence type="ECO:0000256" key="2">
    <source>
        <dbReference type="ARBA" id="ARBA00004704"/>
    </source>
</evidence>